<dbReference type="SUPFAM" id="SSF50324">
    <property type="entry name" value="Inorganic pyrophosphatase"/>
    <property type="match status" value="1"/>
</dbReference>
<name>A0ABP2I232_9FIRM</name>
<reference evidence="6 7" key="1">
    <citation type="journal article" date="2011" name="J. Bacteriol.">
        <title>Draft Genome Sequence of Turicibacter sanguinis PC909, Isolated from Human Feces.</title>
        <authorList>
            <person name="Cuiv P.O."/>
            <person name="Klaassens E.S."/>
            <person name="Durkin A.S."/>
            <person name="Harkins D.M."/>
            <person name="Foster L."/>
            <person name="McCorrison J."/>
            <person name="Torralba M."/>
            <person name="Nelson K.E."/>
            <person name="Morrison M."/>
        </authorList>
    </citation>
    <scope>NUCLEOTIDE SEQUENCE [LARGE SCALE GENOMIC DNA]</scope>
    <source>
        <strain evidence="6 7">PC909</strain>
    </source>
</reference>
<keyword evidence="3" id="KW-0479">Metal-binding</keyword>
<dbReference type="InterPro" id="IPR036649">
    <property type="entry name" value="Pyrophosphatase_sf"/>
</dbReference>
<comment type="caution">
    <text evidence="6">The sequence shown here is derived from an EMBL/GenBank/DDBJ whole genome shotgun (WGS) entry which is preliminary data.</text>
</comment>
<dbReference type="Proteomes" id="UP000002938">
    <property type="component" value="Unassembled WGS sequence"/>
</dbReference>
<evidence type="ECO:0000256" key="5">
    <source>
        <dbReference type="ARBA" id="ARBA00022842"/>
    </source>
</evidence>
<protein>
    <recommendedName>
        <fullName evidence="2">inorganic diphosphatase</fullName>
        <ecNumber evidence="2">3.6.1.1</ecNumber>
    </recommendedName>
</protein>
<keyword evidence="4" id="KW-0378">Hydrolase</keyword>
<evidence type="ECO:0000256" key="4">
    <source>
        <dbReference type="ARBA" id="ARBA00022801"/>
    </source>
</evidence>
<sequence>MLNKKVSVVIDRPLGSRHPKHGFYYPINYGYIPNTIGGDGEEIDAHVIGEFEPLETFCGYVVAIIHREDDV</sequence>
<keyword evidence="7" id="KW-1185">Reference proteome</keyword>
<evidence type="ECO:0000256" key="2">
    <source>
        <dbReference type="ARBA" id="ARBA00012146"/>
    </source>
</evidence>
<dbReference type="InterPro" id="IPR008162">
    <property type="entry name" value="Pyrophosphatase"/>
</dbReference>
<dbReference type="EC" id="3.6.1.1" evidence="2"/>
<gene>
    <name evidence="6" type="ORF">CUW_0397</name>
</gene>
<dbReference type="Gene3D" id="3.90.80.10">
    <property type="entry name" value="Inorganic pyrophosphatase"/>
    <property type="match status" value="1"/>
</dbReference>
<accession>A0ABP2I232</accession>
<proteinExistence type="predicted"/>
<dbReference type="GeneID" id="70761867"/>
<evidence type="ECO:0000256" key="1">
    <source>
        <dbReference type="ARBA" id="ARBA00001946"/>
    </source>
</evidence>
<dbReference type="RefSeq" id="WP_006784348.1">
    <property type="nucleotide sequence ID" value="NZ_ADMN01000056.1"/>
</dbReference>
<evidence type="ECO:0000256" key="3">
    <source>
        <dbReference type="ARBA" id="ARBA00022723"/>
    </source>
</evidence>
<keyword evidence="5" id="KW-0460">Magnesium</keyword>
<comment type="cofactor">
    <cofactor evidence="1">
        <name>Mg(2+)</name>
        <dbReference type="ChEBI" id="CHEBI:18420"/>
    </cofactor>
</comment>
<dbReference type="Pfam" id="PF00719">
    <property type="entry name" value="Pyrophosphatase"/>
    <property type="match status" value="1"/>
</dbReference>
<dbReference type="EMBL" id="ADMN01000056">
    <property type="protein sequence ID" value="EFF64090.1"/>
    <property type="molecule type" value="Genomic_DNA"/>
</dbReference>
<evidence type="ECO:0000313" key="7">
    <source>
        <dbReference type="Proteomes" id="UP000002938"/>
    </source>
</evidence>
<evidence type="ECO:0000313" key="6">
    <source>
        <dbReference type="EMBL" id="EFF64090.1"/>
    </source>
</evidence>
<organism evidence="6 7">
    <name type="scientific">Turicibacter sanguinis PC909</name>
    <dbReference type="NCBI Taxonomy" id="702450"/>
    <lineage>
        <taxon>Bacteria</taxon>
        <taxon>Bacillati</taxon>
        <taxon>Bacillota</taxon>
        <taxon>Erysipelotrichia</taxon>
        <taxon>Erysipelotrichales</taxon>
        <taxon>Turicibacteraceae</taxon>
        <taxon>Turicibacter</taxon>
    </lineage>
</organism>